<feature type="region of interest" description="Disordered" evidence="1">
    <location>
        <begin position="64"/>
        <end position="144"/>
    </location>
</feature>
<keyword evidence="3" id="KW-1185">Reference proteome</keyword>
<gene>
    <name evidence="2" type="ORF">niasHT_033920</name>
</gene>
<comment type="caution">
    <text evidence="2">The sequence shown here is derived from an EMBL/GenBank/DDBJ whole genome shotgun (WGS) entry which is preliminary data.</text>
</comment>
<proteinExistence type="predicted"/>
<reference evidence="2 3" key="1">
    <citation type="submission" date="2024-10" db="EMBL/GenBank/DDBJ databases">
        <authorList>
            <person name="Kim D."/>
        </authorList>
    </citation>
    <scope>NUCLEOTIDE SEQUENCE [LARGE SCALE GENOMIC DNA]</scope>
    <source>
        <strain evidence="2">BH-2024</strain>
    </source>
</reference>
<dbReference type="EMBL" id="JBICBT010001360">
    <property type="protein sequence ID" value="KAL3071320.1"/>
    <property type="molecule type" value="Genomic_DNA"/>
</dbReference>
<dbReference type="Proteomes" id="UP001620626">
    <property type="component" value="Unassembled WGS sequence"/>
</dbReference>
<dbReference type="AlphaFoldDB" id="A0ABD2I1R8"/>
<name>A0ABD2I1R8_9BILA</name>
<feature type="compositionally biased region" description="Basic and acidic residues" evidence="1">
    <location>
        <begin position="77"/>
        <end position="86"/>
    </location>
</feature>
<evidence type="ECO:0000256" key="1">
    <source>
        <dbReference type="SAM" id="MobiDB-lite"/>
    </source>
</evidence>
<feature type="compositionally biased region" description="Acidic residues" evidence="1">
    <location>
        <begin position="87"/>
        <end position="100"/>
    </location>
</feature>
<evidence type="ECO:0000313" key="2">
    <source>
        <dbReference type="EMBL" id="KAL3071320.1"/>
    </source>
</evidence>
<organism evidence="2 3">
    <name type="scientific">Heterodera trifolii</name>
    <dbReference type="NCBI Taxonomy" id="157864"/>
    <lineage>
        <taxon>Eukaryota</taxon>
        <taxon>Metazoa</taxon>
        <taxon>Ecdysozoa</taxon>
        <taxon>Nematoda</taxon>
        <taxon>Chromadorea</taxon>
        <taxon>Rhabditida</taxon>
        <taxon>Tylenchina</taxon>
        <taxon>Tylenchomorpha</taxon>
        <taxon>Tylenchoidea</taxon>
        <taxon>Heteroderidae</taxon>
        <taxon>Heteroderinae</taxon>
        <taxon>Heterodera</taxon>
    </lineage>
</organism>
<protein>
    <submittedName>
        <fullName evidence="2">Uncharacterized protein</fullName>
    </submittedName>
</protein>
<sequence>MEKKLLEGKRLRGTHLEELKRNLEQMSSEIRAAMKEQFETMWEKLEPRLVGQERVTAALSEALDDFMAEKPVTVNSGRDDTDKSQSLEDDPPEEGGEPEVAEPSPETVAAQGQNLAPQGRGRGQPGPGRKDHWKSRAPKQQKRVNYLVRQLKKEWKGANVPHAPQNCDCWSCRRGRGWNHRGGRGGGAGGRGFGRGTYGYGRGHERGHHHGAGPSHFAH</sequence>
<accession>A0ABD2I1R8</accession>
<feature type="compositionally biased region" description="Basic residues" evidence="1">
    <location>
        <begin position="131"/>
        <end position="142"/>
    </location>
</feature>
<evidence type="ECO:0000313" key="3">
    <source>
        <dbReference type="Proteomes" id="UP001620626"/>
    </source>
</evidence>